<name>A0A2P2PKW8_RHIMU</name>
<feature type="region of interest" description="Disordered" evidence="1">
    <location>
        <begin position="45"/>
        <end position="65"/>
    </location>
</feature>
<dbReference type="EMBL" id="GGEC01074910">
    <property type="protein sequence ID" value="MBX55394.1"/>
    <property type="molecule type" value="Transcribed_RNA"/>
</dbReference>
<evidence type="ECO:0000256" key="1">
    <source>
        <dbReference type="SAM" id="MobiDB-lite"/>
    </source>
</evidence>
<organism evidence="2">
    <name type="scientific">Rhizophora mucronata</name>
    <name type="common">Asiatic mangrove</name>
    <dbReference type="NCBI Taxonomy" id="61149"/>
    <lineage>
        <taxon>Eukaryota</taxon>
        <taxon>Viridiplantae</taxon>
        <taxon>Streptophyta</taxon>
        <taxon>Embryophyta</taxon>
        <taxon>Tracheophyta</taxon>
        <taxon>Spermatophyta</taxon>
        <taxon>Magnoliopsida</taxon>
        <taxon>eudicotyledons</taxon>
        <taxon>Gunneridae</taxon>
        <taxon>Pentapetalae</taxon>
        <taxon>rosids</taxon>
        <taxon>fabids</taxon>
        <taxon>Malpighiales</taxon>
        <taxon>Rhizophoraceae</taxon>
        <taxon>Rhizophora</taxon>
    </lineage>
</organism>
<feature type="region of interest" description="Disordered" evidence="1">
    <location>
        <begin position="1"/>
        <end position="23"/>
    </location>
</feature>
<protein>
    <submittedName>
        <fullName evidence="2">Uncharacterized protein</fullName>
    </submittedName>
</protein>
<accession>A0A2P2PKW8</accession>
<proteinExistence type="predicted"/>
<reference evidence="2" key="1">
    <citation type="submission" date="2018-02" db="EMBL/GenBank/DDBJ databases">
        <title>Rhizophora mucronata_Transcriptome.</title>
        <authorList>
            <person name="Meera S.P."/>
            <person name="Sreeshan A."/>
            <person name="Augustine A."/>
        </authorList>
    </citation>
    <scope>NUCLEOTIDE SEQUENCE</scope>
    <source>
        <tissue evidence="2">Leaf</tissue>
    </source>
</reference>
<evidence type="ECO:0000313" key="2">
    <source>
        <dbReference type="EMBL" id="MBX55394.1"/>
    </source>
</evidence>
<dbReference type="AlphaFoldDB" id="A0A2P2PKW8"/>
<sequence length="79" mass="8655">MIPTFPIPALSSAETTTKTPRPPLPIVPSLGHFYDAALSLPNPLKPFSPKNHKAPKTSFPSSIPNRHRQINCFQTSLHA</sequence>